<dbReference type="Proteomes" id="UP000271889">
    <property type="component" value="Unassembled WGS sequence"/>
</dbReference>
<evidence type="ECO:0000313" key="1">
    <source>
        <dbReference type="EMBL" id="VDK40344.1"/>
    </source>
</evidence>
<name>A0A3P6R658_CYLGO</name>
<keyword evidence="2" id="KW-1185">Reference proteome</keyword>
<sequence>MCDGSYTLDKNEFDEAENGKWTETDDIPLPNSDVDPETLANQPLNPYALAERFFNRYLLTAQEMIDLKTALDGETLQEINAIQYVVNLCIVPDGLDDYYDTSPTTEIYFGRTAVNLPAKKVLGATSIIDFGSTNVSRKYNNFLDYEPYTKVSVYIPFCGKVNLPTDKVMGKTINVQVAFDYLDGNCTAYVYVGDSLITTATGNFYCSVPLSQDASMSKDIEFMFSAINWIGQSVGSVGIGLATQNPAIAIGGAISSAANFGNSLHDITAKSDTNIVQGSGNLNTFNAPMECCLYYERPDVEIPELFGEINGFACHVSGQLKEFHGFTACSDFHLDGIVCTKIEKEMLDELLRKGVILD</sequence>
<dbReference type="EMBL" id="UYRV01000010">
    <property type="protein sequence ID" value="VDK40344.1"/>
    <property type="molecule type" value="Genomic_DNA"/>
</dbReference>
<gene>
    <name evidence="1" type="ORF">CGOC_LOCUS14</name>
</gene>
<organism evidence="1 2">
    <name type="scientific">Cylicostephanus goldi</name>
    <name type="common">Nematode worm</name>
    <dbReference type="NCBI Taxonomy" id="71465"/>
    <lineage>
        <taxon>Eukaryota</taxon>
        <taxon>Metazoa</taxon>
        <taxon>Ecdysozoa</taxon>
        <taxon>Nematoda</taxon>
        <taxon>Chromadorea</taxon>
        <taxon>Rhabditida</taxon>
        <taxon>Rhabditina</taxon>
        <taxon>Rhabditomorpha</taxon>
        <taxon>Strongyloidea</taxon>
        <taxon>Strongylidae</taxon>
        <taxon>Cylicostephanus</taxon>
    </lineage>
</organism>
<reference evidence="1 2" key="1">
    <citation type="submission" date="2018-11" db="EMBL/GenBank/DDBJ databases">
        <authorList>
            <consortium name="Pathogen Informatics"/>
        </authorList>
    </citation>
    <scope>NUCLEOTIDE SEQUENCE [LARGE SCALE GENOMIC DNA]</scope>
</reference>
<dbReference type="AlphaFoldDB" id="A0A3P6R658"/>
<evidence type="ECO:0000313" key="2">
    <source>
        <dbReference type="Proteomes" id="UP000271889"/>
    </source>
</evidence>
<protein>
    <submittedName>
        <fullName evidence="1">Uncharacterized protein</fullName>
    </submittedName>
</protein>
<proteinExistence type="predicted"/>
<accession>A0A3P6R658</accession>